<comment type="caution">
    <text evidence="1">The sequence shown here is derived from an EMBL/GenBank/DDBJ whole genome shotgun (WGS) entry which is preliminary data.</text>
</comment>
<reference evidence="1" key="1">
    <citation type="submission" date="2022-12" db="EMBL/GenBank/DDBJ databases">
        <title>Genome Sequence of Lasiodiplodia mahajangana.</title>
        <authorList>
            <person name="Buettner E."/>
        </authorList>
    </citation>
    <scope>NUCLEOTIDE SEQUENCE</scope>
    <source>
        <strain evidence="1">VT137</strain>
    </source>
</reference>
<proteinExistence type="predicted"/>
<evidence type="ECO:0000313" key="1">
    <source>
        <dbReference type="EMBL" id="KAJ8121002.1"/>
    </source>
</evidence>
<evidence type="ECO:0000313" key="2">
    <source>
        <dbReference type="Proteomes" id="UP001153332"/>
    </source>
</evidence>
<accession>A0ACC2J107</accession>
<name>A0ACC2J107_9PEZI</name>
<dbReference type="EMBL" id="JAPUUL010003931">
    <property type="protein sequence ID" value="KAJ8121002.1"/>
    <property type="molecule type" value="Genomic_DNA"/>
</dbReference>
<sequence>MTWARFASPIAKTRSQIDEKNVFPLDDDNSASGKHDLEVVSKPPVEDGKRSERAKRPRKRKPHTGDIAGPSQIDRGTTNASPTEDKTHSPWVDSLEHMSSAVIERVNIGVKQTLEAATSILTPSAHKKSSSPEPSERPSGLAPPSAAPPPSDFYIPRAPKPDAQEDNKKQGREKARLEKKARREAKRKARQKKKQDRREKRREIKERRRKEKEWKRVAKKGGELPAQLRQGLRFAPDSKIPYNPRCDICKTTSTATTSSQKRSQKCTTCEKQAERESTNQYLKSSKVNLGALPSVENLTSIIEKLLGKGGKAVEGGSDGDQAHIDEELAHHISLHVQDFVASGGEANLCGHQCNNEGQPGHLGHHGLDRNRDSPTATDGGQMVSIPYRNSELLTMQMPTEVDWWAQALSSEMPPPSPYRSSSTPFAVPLIPRSKTTVYEPKRGNYSIPNRFDAGSAAYHFYLPLPLCHSYCCPPGHANGLENWHVPSFPRSAPALSPGYCFDQEALVSMSGWTGTLASDGSRSFQDALGAWGYIPVGGYIEIGAVIVVVRMLDSCF</sequence>
<gene>
    <name evidence="1" type="ORF">O1611_g10215</name>
</gene>
<organism evidence="1 2">
    <name type="scientific">Lasiodiplodia mahajangana</name>
    <dbReference type="NCBI Taxonomy" id="1108764"/>
    <lineage>
        <taxon>Eukaryota</taxon>
        <taxon>Fungi</taxon>
        <taxon>Dikarya</taxon>
        <taxon>Ascomycota</taxon>
        <taxon>Pezizomycotina</taxon>
        <taxon>Dothideomycetes</taxon>
        <taxon>Dothideomycetes incertae sedis</taxon>
        <taxon>Botryosphaeriales</taxon>
        <taxon>Botryosphaeriaceae</taxon>
        <taxon>Lasiodiplodia</taxon>
    </lineage>
</organism>
<protein>
    <submittedName>
        <fullName evidence="1">Uncharacterized protein</fullName>
    </submittedName>
</protein>
<keyword evidence="2" id="KW-1185">Reference proteome</keyword>
<dbReference type="Proteomes" id="UP001153332">
    <property type="component" value="Unassembled WGS sequence"/>
</dbReference>